<dbReference type="Proteomes" id="UP000011058">
    <property type="component" value="Chromosome"/>
</dbReference>
<reference evidence="2 3" key="1">
    <citation type="journal article" date="2012" name="J. Bacteriol.">
        <title>Genome Sequence of Fibrella aestuarina BUZ 2T, a Filamentous Marine Bacterium.</title>
        <authorList>
            <person name="Filippini M."/>
            <person name="Qi W."/>
            <person name="Blom J."/>
            <person name="Goesmann A."/>
            <person name="Smits T.H."/>
            <person name="Bagheri H.C."/>
        </authorList>
    </citation>
    <scope>NUCLEOTIDE SEQUENCE [LARGE SCALE GENOMIC DNA]</scope>
    <source>
        <strain evidence="3">BUZ 2T</strain>
    </source>
</reference>
<dbReference type="STRING" id="1166018.FAES_2818"/>
<evidence type="ECO:0000256" key="1">
    <source>
        <dbReference type="SAM" id="MobiDB-lite"/>
    </source>
</evidence>
<dbReference type="EMBL" id="HE796683">
    <property type="protein sequence ID" value="CCH00827.1"/>
    <property type="molecule type" value="Genomic_DNA"/>
</dbReference>
<dbReference type="AlphaFoldDB" id="I0K9M4"/>
<organism evidence="2 3">
    <name type="scientific">Fibrella aestuarina BUZ 2</name>
    <dbReference type="NCBI Taxonomy" id="1166018"/>
    <lineage>
        <taxon>Bacteria</taxon>
        <taxon>Pseudomonadati</taxon>
        <taxon>Bacteroidota</taxon>
        <taxon>Cytophagia</taxon>
        <taxon>Cytophagales</taxon>
        <taxon>Spirosomataceae</taxon>
        <taxon>Fibrella</taxon>
    </lineage>
</organism>
<feature type="region of interest" description="Disordered" evidence="1">
    <location>
        <begin position="1"/>
        <end position="44"/>
    </location>
</feature>
<proteinExistence type="predicted"/>
<name>I0K9M4_9BACT</name>
<keyword evidence="3" id="KW-1185">Reference proteome</keyword>
<gene>
    <name evidence="2" type="ORF">FAES_2818</name>
</gene>
<protein>
    <submittedName>
        <fullName evidence="2">Uncharacterized protein</fullName>
    </submittedName>
</protein>
<evidence type="ECO:0000313" key="2">
    <source>
        <dbReference type="EMBL" id="CCH00827.1"/>
    </source>
</evidence>
<evidence type="ECO:0000313" key="3">
    <source>
        <dbReference type="Proteomes" id="UP000011058"/>
    </source>
</evidence>
<accession>I0K9M4</accession>
<sequence length="44" mass="4643">MVSEKSPTSGQVRAAPAPGRTQAQPSGPADKPVYKLTVYTKLTQ</sequence>
<dbReference type="HOGENOM" id="CLU_3216550_0_0_10"/>
<dbReference type="KEGG" id="fae:FAES_2818"/>
<feature type="compositionally biased region" description="Polar residues" evidence="1">
    <location>
        <begin position="1"/>
        <end position="11"/>
    </location>
</feature>